<feature type="transmembrane region" description="Helical" evidence="1">
    <location>
        <begin position="165"/>
        <end position="183"/>
    </location>
</feature>
<keyword evidence="1" id="KW-1133">Transmembrane helix</keyword>
<feature type="transmembrane region" description="Helical" evidence="1">
    <location>
        <begin position="113"/>
        <end position="129"/>
    </location>
</feature>
<feature type="transmembrane region" description="Helical" evidence="1">
    <location>
        <begin position="20"/>
        <end position="50"/>
    </location>
</feature>
<dbReference type="Pfam" id="PF11992">
    <property type="entry name" value="TgpA_N"/>
    <property type="match status" value="1"/>
</dbReference>
<dbReference type="Proteomes" id="UP000017813">
    <property type="component" value="Unassembled WGS sequence"/>
</dbReference>
<comment type="caution">
    <text evidence="3">The sequence shown here is derived from an EMBL/GenBank/DDBJ whole genome shotgun (WGS) entry which is preliminary data.</text>
</comment>
<name>V9HM07_9NEIS</name>
<dbReference type="HOGENOM" id="CLU_012397_1_0_4"/>
<evidence type="ECO:0000256" key="1">
    <source>
        <dbReference type="SAM" id="Phobius"/>
    </source>
</evidence>
<feature type="transmembrane region" description="Helical" evidence="1">
    <location>
        <begin position="85"/>
        <end position="101"/>
    </location>
</feature>
<evidence type="ECO:0000313" key="4">
    <source>
        <dbReference type="Proteomes" id="UP000017813"/>
    </source>
</evidence>
<dbReference type="SUPFAM" id="SSF54001">
    <property type="entry name" value="Cysteine proteinases"/>
    <property type="match status" value="1"/>
</dbReference>
<dbReference type="Pfam" id="PF01841">
    <property type="entry name" value="Transglut_core"/>
    <property type="match status" value="1"/>
</dbReference>
<dbReference type="eggNOG" id="COG1305">
    <property type="taxonomic scope" value="Bacteria"/>
</dbReference>
<keyword evidence="4" id="KW-1185">Reference proteome</keyword>
<organism evidence="3 4">
    <name type="scientific">Simonsiella muelleri ATCC 29453</name>
    <dbReference type="NCBI Taxonomy" id="641147"/>
    <lineage>
        <taxon>Bacteria</taxon>
        <taxon>Pseudomonadati</taxon>
        <taxon>Pseudomonadota</taxon>
        <taxon>Betaproteobacteria</taxon>
        <taxon>Neisseriales</taxon>
        <taxon>Neisseriaceae</taxon>
        <taxon>Simonsiella</taxon>
    </lineage>
</organism>
<dbReference type="RefSeq" id="WP_002642484.1">
    <property type="nucleotide sequence ID" value="NZ_CP019448.1"/>
</dbReference>
<dbReference type="STRING" id="641147.HMPREF9021_01422"/>
<dbReference type="OrthoDB" id="9804872at2"/>
<dbReference type="InterPro" id="IPR002931">
    <property type="entry name" value="Transglutaminase-like"/>
</dbReference>
<feature type="domain" description="Transglutaminase-like" evidence="2">
    <location>
        <begin position="405"/>
        <end position="477"/>
    </location>
</feature>
<feature type="transmembrane region" description="Helical" evidence="1">
    <location>
        <begin position="544"/>
        <end position="566"/>
    </location>
</feature>
<dbReference type="PANTHER" id="PTHR42736:SF1">
    <property type="entry name" value="PROTEIN-GLUTAMINE GAMMA-GLUTAMYLTRANSFERASE"/>
    <property type="match status" value="1"/>
</dbReference>
<protein>
    <recommendedName>
        <fullName evidence="2">Transglutaminase-like domain-containing protein</fullName>
    </recommendedName>
</protein>
<dbReference type="EMBL" id="ADCY02000046">
    <property type="protein sequence ID" value="EFG30816.1"/>
    <property type="molecule type" value="Genomic_DNA"/>
</dbReference>
<dbReference type="AlphaFoldDB" id="V9HM07"/>
<keyword evidence="1" id="KW-0812">Transmembrane</keyword>
<sequence>MLLSNPSYLNSQPHFKAMFFNMAALAAVSIPLLVQLPVGVVAVFGIFLLIRLVLLSKGITTLKKWQLFILAIGMAALVMQQLGTIIGLEGGASLLLLLSLLKSFEGKTRRDWQVLVVVMMFLLAAGILFEQGLLASLWVMVCLVLMATSLAVLNELRFQAAFRQSVLAFLLSLLPTIVLFVAMPRREMPLWGMPQIKNEQQATTGLSNSMKPGSISNLVQSNEPVFSAIFDNQYQPQQKDLYWRVLLLSGYSGSEWYAARDFADGAVPKNTEQTITYHVMMQDDKGRVPALDYPVDVDKQRGLHREAGNMVRVLSRQGVRRFDLQSALSDELPHQLNKIAQEWYTRLPENTNPRTRALAQQLWQQAGGDAEKFVQTAYLYLKKNQFSYTLNPPLLNSSHKTDEFIFESKLGFCEHYSDAFVILMRSAGLPARVVTGYQGGEYNEEGGFWQIRSKDAHAWVEVWLPQRQVWKRVDPTSAVAANRIEGSIDSALSENEATAFRKYNFVNKYLDRGRFYWQQWIVNYDSDRQQNLFAKLGFEQVTPLLLFIIMVVGVLVGLVPLWLWWWRSRSQEILPLEHGFVLLKRQVLGKDFPQLASVTPLELRDELIQQNRLSEDLNHLINQYIELRYANSHEPPITVSKMWYRRAKKMAKKYKLENQL</sequence>
<dbReference type="PANTHER" id="PTHR42736">
    <property type="entry name" value="PROTEIN-GLUTAMINE GAMMA-GLUTAMYLTRANSFERASE"/>
    <property type="match status" value="1"/>
</dbReference>
<evidence type="ECO:0000259" key="2">
    <source>
        <dbReference type="SMART" id="SM00460"/>
    </source>
</evidence>
<dbReference type="InterPro" id="IPR021878">
    <property type="entry name" value="TgpA_N"/>
</dbReference>
<dbReference type="InterPro" id="IPR052901">
    <property type="entry name" value="Bact_TGase-like"/>
</dbReference>
<proteinExistence type="predicted"/>
<feature type="transmembrane region" description="Helical" evidence="1">
    <location>
        <begin position="135"/>
        <end position="153"/>
    </location>
</feature>
<dbReference type="SMART" id="SM00460">
    <property type="entry name" value="TGc"/>
    <property type="match status" value="1"/>
</dbReference>
<evidence type="ECO:0000313" key="3">
    <source>
        <dbReference type="EMBL" id="EFG30816.1"/>
    </source>
</evidence>
<accession>V9HM07</accession>
<keyword evidence="1" id="KW-0472">Membrane</keyword>
<dbReference type="InterPro" id="IPR038765">
    <property type="entry name" value="Papain-like_cys_pep_sf"/>
</dbReference>
<reference evidence="3 4" key="2">
    <citation type="submission" date="2011-10" db="EMBL/GenBank/DDBJ databases">
        <title>The Genome Sequence of Simonsiella muelleri ATCC 29453.</title>
        <authorList>
            <consortium name="The Broad Institute Genome Sequencing Platform"/>
            <consortium name="The Broad Institute Genome Sequencing Center for Infectious Disease"/>
            <person name="Earl A."/>
            <person name="Ward D."/>
            <person name="Feldgarden M."/>
            <person name="Gevers D."/>
            <person name="Izard J."/>
            <person name="Baranova O.V."/>
            <person name="Blanton J.M."/>
            <person name="Tanner A.C."/>
            <person name="Dewhirst F."/>
            <person name="Young S.K."/>
            <person name="Zeng Q."/>
            <person name="Gargeya S."/>
            <person name="Fitzgerald M."/>
            <person name="Haas B."/>
            <person name="Abouelleil A."/>
            <person name="Alvarado L."/>
            <person name="Arachchi H.M."/>
            <person name="Berlin A."/>
            <person name="Brown A."/>
            <person name="Chapman S.B."/>
            <person name="Chen Z."/>
            <person name="Dunbar C."/>
            <person name="Freedman E."/>
            <person name="Gearin G."/>
            <person name="Goldberg J."/>
            <person name="Griggs A."/>
            <person name="Gujja S."/>
            <person name="Heiman D."/>
            <person name="Howarth C."/>
            <person name="Larson L."/>
            <person name="Lui A."/>
            <person name="MacDonald P.J.P."/>
            <person name="Montmayeur A."/>
            <person name="Murphy C."/>
            <person name="Neiman D."/>
            <person name="Pearson M."/>
            <person name="Priest M."/>
            <person name="Roberts A."/>
            <person name="Saif S."/>
            <person name="Shea T."/>
            <person name="Shenoy N."/>
            <person name="Sisk P."/>
            <person name="Stolte C."/>
            <person name="Sykes S."/>
            <person name="Wortman J."/>
            <person name="Nusbaum C."/>
            <person name="Birren B."/>
        </authorList>
    </citation>
    <scope>NUCLEOTIDE SEQUENCE [LARGE SCALE GENOMIC DNA]</scope>
    <source>
        <strain evidence="3 4">ATCC 29453</strain>
    </source>
</reference>
<reference evidence="3 4" key="1">
    <citation type="submission" date="2010-03" db="EMBL/GenBank/DDBJ databases">
        <authorList>
            <consortium name="The Broad Institute Genome Sequencing Platform"/>
            <person name="Ward D."/>
            <person name="Earl A."/>
            <person name="Feldgarden M."/>
            <person name="Gevers D."/>
            <person name="Young S."/>
            <person name="Zeng Q."/>
            <person name="Koehrsen M."/>
            <person name="Alvarado L."/>
            <person name="Berlin A.M."/>
            <person name="Borenstein D."/>
            <person name="Chapman S.B."/>
            <person name="Chen Z."/>
            <person name="Engels R."/>
            <person name="Freedman E."/>
            <person name="Gellesch M."/>
            <person name="Goldberg J."/>
            <person name="Griggs A."/>
            <person name="Gujja S."/>
            <person name="Heilman E.R."/>
            <person name="Heiman D.I."/>
            <person name="Hepburn T.A."/>
            <person name="Howarth C."/>
            <person name="Jen D."/>
            <person name="Larson L."/>
            <person name="Mehta T."/>
            <person name="Park D."/>
            <person name="Pearson M."/>
            <person name="Richards J."/>
            <person name="Roberts A."/>
            <person name="Saif S."/>
            <person name="Shea T.D."/>
            <person name="Shenoy N."/>
            <person name="Sisk P."/>
            <person name="Stolte C."/>
            <person name="Sykes S.N."/>
            <person name="Walk T."/>
            <person name="White J."/>
            <person name="Yandava C."/>
            <person name="Izard J."/>
            <person name="Baranova O.V."/>
            <person name="Blanton J.M."/>
            <person name="Tanner A.C."/>
            <person name="Dewhirst F."/>
            <person name="Haas B."/>
            <person name="Nusbaum C."/>
            <person name="Birren B."/>
        </authorList>
    </citation>
    <scope>NUCLEOTIDE SEQUENCE [LARGE SCALE GENOMIC DNA]</scope>
    <source>
        <strain evidence="3 4">ATCC 29453</strain>
    </source>
</reference>
<dbReference type="Gene3D" id="3.10.620.30">
    <property type="match status" value="1"/>
</dbReference>
<dbReference type="KEGG" id="smur:BWP33_07030"/>
<gene>
    <name evidence="3" type="ORF">HMPREF9021_01422</name>
</gene>